<keyword evidence="3" id="KW-1185">Reference proteome</keyword>
<dbReference type="AlphaFoldDB" id="A0A2P5ES63"/>
<protein>
    <recommendedName>
        <fullName evidence="4">Retrotransposon gag domain-containing protein</fullName>
    </recommendedName>
</protein>
<dbReference type="OrthoDB" id="1752047at2759"/>
<dbReference type="PANTHER" id="PTHR33223:SF9">
    <property type="entry name" value="RETROTRANSPOSON GAG DOMAIN-CONTAINING PROTEIN"/>
    <property type="match status" value="1"/>
</dbReference>
<sequence length="453" mass="51174">MEMLEAENAAIRTKNAELLVRMKSLSAQSTIEQPSRVRIVVNPMQPLDDFTPMANHGDIRQFARDLSTSNGHMRVHSDISWWLDIPSKQPTAGQTQQDAHGQQNALGQQSAPGQQPTAGQIQQGTLRQQGAFGQQNARGQQPINWHSQQSALGLTPHYATLHQPNDDPELTRRLAEMEALIQRIPGVPAPIKKSATSCYADSPFVDEISLVEMPRKFNFPNMKMFDGTTDPDDHITQYRQRIFTVAIPRDLREACMCKGFGSSLIGPALQWPHQQGKGSITNCNQLTAISAFRKGLHHDSDLYKELTKYPCGTMEDVIAIAWAQNKWEEDEANYYYSIENKRNDARRPFEKTIKHRDGPKVPDYNLSITPIEVVAILKGLGNKVKWLEKMKTPGDQRDIIKWCEFHGDHGHRTDECIALKLEVANLLKQGHLTNLLTDKGKKTMQQRGERMNN</sequence>
<feature type="region of interest" description="Disordered" evidence="1">
    <location>
        <begin position="88"/>
        <end position="138"/>
    </location>
</feature>
<evidence type="ECO:0000313" key="3">
    <source>
        <dbReference type="Proteomes" id="UP000237000"/>
    </source>
</evidence>
<name>A0A2P5ES63_TREOI</name>
<evidence type="ECO:0008006" key="4">
    <source>
        <dbReference type="Google" id="ProtNLM"/>
    </source>
</evidence>
<evidence type="ECO:0000256" key="1">
    <source>
        <dbReference type="SAM" id="MobiDB-lite"/>
    </source>
</evidence>
<dbReference type="Proteomes" id="UP000237000">
    <property type="component" value="Unassembled WGS sequence"/>
</dbReference>
<dbReference type="EMBL" id="JXTC01000106">
    <property type="protein sequence ID" value="PON88390.1"/>
    <property type="molecule type" value="Genomic_DNA"/>
</dbReference>
<proteinExistence type="predicted"/>
<evidence type="ECO:0000313" key="2">
    <source>
        <dbReference type="EMBL" id="PON88390.1"/>
    </source>
</evidence>
<gene>
    <name evidence="2" type="ORF">TorRG33x02_157560</name>
</gene>
<dbReference type="InParanoid" id="A0A2P5ES63"/>
<comment type="caution">
    <text evidence="2">The sequence shown here is derived from an EMBL/GenBank/DDBJ whole genome shotgun (WGS) entry which is preliminary data.</text>
</comment>
<reference evidence="3" key="1">
    <citation type="submission" date="2016-06" db="EMBL/GenBank/DDBJ databases">
        <title>Parallel loss of symbiosis genes in relatives of nitrogen-fixing non-legume Parasponia.</title>
        <authorList>
            <person name="Van Velzen R."/>
            <person name="Holmer R."/>
            <person name="Bu F."/>
            <person name="Rutten L."/>
            <person name="Van Zeijl A."/>
            <person name="Liu W."/>
            <person name="Santuari L."/>
            <person name="Cao Q."/>
            <person name="Sharma T."/>
            <person name="Shen D."/>
            <person name="Roswanjaya Y."/>
            <person name="Wardhani T."/>
            <person name="Kalhor M.S."/>
            <person name="Jansen J."/>
            <person name="Van den Hoogen J."/>
            <person name="Gungor B."/>
            <person name="Hartog M."/>
            <person name="Hontelez J."/>
            <person name="Verver J."/>
            <person name="Yang W.-C."/>
            <person name="Schijlen E."/>
            <person name="Repin R."/>
            <person name="Schilthuizen M."/>
            <person name="Schranz E."/>
            <person name="Heidstra R."/>
            <person name="Miyata K."/>
            <person name="Fedorova E."/>
            <person name="Kohlen W."/>
            <person name="Bisseling T."/>
            <person name="Smit S."/>
            <person name="Geurts R."/>
        </authorList>
    </citation>
    <scope>NUCLEOTIDE SEQUENCE [LARGE SCALE GENOMIC DNA]</scope>
    <source>
        <strain evidence="3">cv. RG33-2</strain>
    </source>
</reference>
<dbReference type="PANTHER" id="PTHR33223">
    <property type="entry name" value="CCHC-TYPE DOMAIN-CONTAINING PROTEIN"/>
    <property type="match status" value="1"/>
</dbReference>
<accession>A0A2P5ES63</accession>
<organism evidence="2 3">
    <name type="scientific">Trema orientale</name>
    <name type="common">Charcoal tree</name>
    <name type="synonym">Celtis orientalis</name>
    <dbReference type="NCBI Taxonomy" id="63057"/>
    <lineage>
        <taxon>Eukaryota</taxon>
        <taxon>Viridiplantae</taxon>
        <taxon>Streptophyta</taxon>
        <taxon>Embryophyta</taxon>
        <taxon>Tracheophyta</taxon>
        <taxon>Spermatophyta</taxon>
        <taxon>Magnoliopsida</taxon>
        <taxon>eudicotyledons</taxon>
        <taxon>Gunneridae</taxon>
        <taxon>Pentapetalae</taxon>
        <taxon>rosids</taxon>
        <taxon>fabids</taxon>
        <taxon>Rosales</taxon>
        <taxon>Cannabaceae</taxon>
        <taxon>Trema</taxon>
    </lineage>
</organism>